<organism evidence="12 13">
    <name type="scientific">Xylona heveae (strain CBS 132557 / TC161)</name>
    <dbReference type="NCBI Taxonomy" id="1328760"/>
    <lineage>
        <taxon>Eukaryota</taxon>
        <taxon>Fungi</taxon>
        <taxon>Dikarya</taxon>
        <taxon>Ascomycota</taxon>
        <taxon>Pezizomycotina</taxon>
        <taxon>Xylonomycetes</taxon>
        <taxon>Xylonales</taxon>
        <taxon>Xylonaceae</taxon>
        <taxon>Xylona</taxon>
    </lineage>
</organism>
<evidence type="ECO:0000256" key="9">
    <source>
        <dbReference type="RuleBase" id="RU000417"/>
    </source>
</evidence>
<dbReference type="PANTHER" id="PTHR10629">
    <property type="entry name" value="CYTOSINE-SPECIFIC METHYLTRANSFERASE"/>
    <property type="match status" value="1"/>
</dbReference>
<dbReference type="AlphaFoldDB" id="A0A165G862"/>
<dbReference type="STRING" id="1328760.A0A165G862"/>
<dbReference type="Gene3D" id="3.40.50.150">
    <property type="entry name" value="Vaccinia Virus protein VP39"/>
    <property type="match status" value="1"/>
</dbReference>
<feature type="region of interest" description="Disordered" evidence="10">
    <location>
        <begin position="964"/>
        <end position="989"/>
    </location>
</feature>
<dbReference type="InterPro" id="IPR043151">
    <property type="entry name" value="BAH_sf"/>
</dbReference>
<protein>
    <recommendedName>
        <fullName evidence="9">Cytosine-specific methyltransferase</fullName>
        <ecNumber evidence="9">2.1.1.37</ecNumber>
    </recommendedName>
</protein>
<dbReference type="InterPro" id="IPR050390">
    <property type="entry name" value="C5-Methyltransferase"/>
</dbReference>
<dbReference type="EC" id="2.1.1.37" evidence="9"/>
<comment type="catalytic activity">
    <reaction evidence="9">
        <text>a 2'-deoxycytidine in DNA + S-adenosyl-L-methionine = a 5-methyl-2'-deoxycytidine in DNA + S-adenosyl-L-homocysteine + H(+)</text>
        <dbReference type="Rhea" id="RHEA:13681"/>
        <dbReference type="Rhea" id="RHEA-COMP:11369"/>
        <dbReference type="Rhea" id="RHEA-COMP:11370"/>
        <dbReference type="ChEBI" id="CHEBI:15378"/>
        <dbReference type="ChEBI" id="CHEBI:57856"/>
        <dbReference type="ChEBI" id="CHEBI:59789"/>
        <dbReference type="ChEBI" id="CHEBI:85452"/>
        <dbReference type="ChEBI" id="CHEBI:85454"/>
        <dbReference type="EC" id="2.1.1.37"/>
    </reaction>
</comment>
<dbReference type="PROSITE" id="PS00094">
    <property type="entry name" value="C5_MTASE_1"/>
    <property type="match status" value="1"/>
</dbReference>
<dbReference type="SUPFAM" id="SSF53335">
    <property type="entry name" value="S-adenosyl-L-methionine-dependent methyltransferases"/>
    <property type="match status" value="1"/>
</dbReference>
<evidence type="ECO:0000256" key="10">
    <source>
        <dbReference type="SAM" id="MobiDB-lite"/>
    </source>
</evidence>
<keyword evidence="5" id="KW-0238">DNA-binding</keyword>
<dbReference type="GO" id="GO:0003677">
    <property type="term" value="F:DNA binding"/>
    <property type="evidence" value="ECO:0007669"/>
    <property type="project" value="UniProtKB-KW"/>
</dbReference>
<evidence type="ECO:0000256" key="4">
    <source>
        <dbReference type="ARBA" id="ARBA00022691"/>
    </source>
</evidence>
<dbReference type="PROSITE" id="PS51038">
    <property type="entry name" value="BAH"/>
    <property type="match status" value="2"/>
</dbReference>
<evidence type="ECO:0000256" key="5">
    <source>
        <dbReference type="ARBA" id="ARBA00023125"/>
    </source>
</evidence>
<dbReference type="Proteomes" id="UP000076632">
    <property type="component" value="Unassembled WGS sequence"/>
</dbReference>
<evidence type="ECO:0000313" key="13">
    <source>
        <dbReference type="Proteomes" id="UP000076632"/>
    </source>
</evidence>
<keyword evidence="3 7" id="KW-0808">Transferase</keyword>
<feature type="active site" evidence="7">
    <location>
        <position position="737"/>
    </location>
</feature>
<evidence type="ECO:0000256" key="3">
    <source>
        <dbReference type="ARBA" id="ARBA00022679"/>
    </source>
</evidence>
<dbReference type="InParanoid" id="A0A165G862"/>
<keyword evidence="4 7" id="KW-0949">S-adenosyl-L-methionine</keyword>
<dbReference type="GO" id="GO:0005634">
    <property type="term" value="C:nucleus"/>
    <property type="evidence" value="ECO:0007669"/>
    <property type="project" value="UniProtKB-SubCell"/>
</dbReference>
<dbReference type="OrthoDB" id="5376140at2759"/>
<dbReference type="GO" id="GO:0032259">
    <property type="term" value="P:methylation"/>
    <property type="evidence" value="ECO:0007669"/>
    <property type="project" value="UniProtKB-KW"/>
</dbReference>
<proteinExistence type="inferred from homology"/>
<dbReference type="RefSeq" id="XP_018187408.1">
    <property type="nucleotide sequence ID" value="XM_018336170.1"/>
</dbReference>
<dbReference type="InterPro" id="IPR001525">
    <property type="entry name" value="C5_MeTfrase"/>
</dbReference>
<sequence>MGVLEPDINVEILADYEDELLDRRAIEIAELSAHPQKRQCLKDLRISNLTHPKSLYTGWIPPLPVISERQVMRQFEDDTAPEIAGQTTDAVPGDDFTSFDLHGFSIYSCNTVRHKREFVPLHSIASRKKDSVYYFDGILSNGSRKFYVQRAPFDKLSIGNYLDKDLHSVDGEIWIQSLHNHKSDRWYRLLDPAPEYARYQEAFIWMANFAKYFVDYLHTYENVCLHEFRKHFSNWIELLHGRDEIFQKWRQQFPRTDFCSVVAGYPDFLWAESYQIDPAYAKHTIWGEVNYRDLYIIPAQPCRERRTIVTPFVFECFKNVEWGRLLKPVEIPGKQETSQGPTTRPFSSIEQLWKSGSFRIPKRIRAGDVIGISRDAETQWKDKNEIWFVYVQGIETTKAGREYIIGIWLYTPSETPCAAMNYPFGNELFMSDHCNCGDAKIWVEDVACIVSVDFFQNPLTSNAGFAVRQKYCHADAFFVTLKKSDFSCTHRSKIGFKSDLENLMERFKVGDTVLVEQVNSRGTETLEPVVIEKFTQENAKELVLCRQLLRRNNIGSGAAAPPNELVYSENFLMVPAQCIDRKCHIRFYSEEDRQMGMIPCPYGRNGTGDAFFISTILLEDHGQQKLVPLQEMPGTVIEGFDPKVSAQQPQLRGLDLFCGGGNFGRGLEEGGAMKVKWAVDYSEKAIYTYRANLEDLDVTHLFYGSVNDFLMRSIQGLNAEDIPLPGDVDFISAGSPCQGFSNANLQRDKIEALQNCSLVASVAAFVDYYRPKYAVLENVLGMARKGPSKQAKATGVDGNIFSQLLCTFVGLGYQVQYYPIDAWSYGSPQSRSRLFVSITAPGLPLPPHPSLSHSHPATIRDRSIGMAVNNLDFGARRFCLTPFEFLSIAEATSDLPDIGDGHVQTCIPFPDHRHSRIENLEMRALMSQIPRAPRGQGRALAIQAGRISRVLEDMATRQSRDYYDDDSLVDSTDTDRKRKIRRNKNSKPGGVISRAYTRIFPAGLIPTVTTTITPRCKFMGRWVHWDQHRTMTIMEARRAQGFPDHEVLVGSPADQWKIVGNSVARPVALAFGLALREAWLAGMDDQPGSEEPDSGVVVEVSEKSVQEDPSPQNIAAPVTEDILVDSSSSSPPQVVIISDNESDESDDPIVADELAGRGNQYQNPKLTAQRWRGGSENHAKHFTPGSYPASAIQISSAPPFSIKRRRLFNVATFNASNGIIRSSPLNPRAPSRNM</sequence>
<evidence type="ECO:0000256" key="6">
    <source>
        <dbReference type="ARBA" id="ARBA00023242"/>
    </source>
</evidence>
<dbReference type="OMA" id="TFDVIWY"/>
<dbReference type="Pfam" id="PF25423">
    <property type="entry name" value="DUF7893"/>
    <property type="match status" value="1"/>
</dbReference>
<dbReference type="InterPro" id="IPR018117">
    <property type="entry name" value="C5_DNA_meth_AS"/>
</dbReference>
<dbReference type="GeneID" id="28901307"/>
<reference evidence="12 13" key="1">
    <citation type="journal article" date="2016" name="Fungal Biol.">
        <title>The genome of Xylona heveae provides a window into fungal endophytism.</title>
        <authorList>
            <person name="Gazis R."/>
            <person name="Kuo A."/>
            <person name="Riley R."/>
            <person name="LaButti K."/>
            <person name="Lipzen A."/>
            <person name="Lin J."/>
            <person name="Amirebrahimi M."/>
            <person name="Hesse C.N."/>
            <person name="Spatafora J.W."/>
            <person name="Henrissat B."/>
            <person name="Hainaut M."/>
            <person name="Grigoriev I.V."/>
            <person name="Hibbett D.S."/>
        </authorList>
    </citation>
    <scope>NUCLEOTIDE SEQUENCE [LARGE SCALE GENOMIC DNA]</scope>
    <source>
        <strain evidence="12 13">TC161</strain>
    </source>
</reference>
<dbReference type="Pfam" id="PF00145">
    <property type="entry name" value="DNA_methylase"/>
    <property type="match status" value="1"/>
</dbReference>
<evidence type="ECO:0000256" key="8">
    <source>
        <dbReference type="RuleBase" id="RU000416"/>
    </source>
</evidence>
<dbReference type="InterPro" id="IPR057215">
    <property type="entry name" value="DUF7893"/>
</dbReference>
<dbReference type="PROSITE" id="PS51679">
    <property type="entry name" value="SAM_MT_C5"/>
    <property type="match status" value="1"/>
</dbReference>
<feature type="domain" description="BAH" evidence="11">
    <location>
        <begin position="362"/>
        <end position="482"/>
    </location>
</feature>
<evidence type="ECO:0000256" key="2">
    <source>
        <dbReference type="ARBA" id="ARBA00022603"/>
    </source>
</evidence>
<dbReference type="NCBIfam" id="TIGR00675">
    <property type="entry name" value="dcm"/>
    <property type="match status" value="1"/>
</dbReference>
<keyword evidence="2 7" id="KW-0489">Methyltransferase</keyword>
<dbReference type="GO" id="GO:0044027">
    <property type="term" value="P:negative regulation of gene expression via chromosomal CpG island methylation"/>
    <property type="evidence" value="ECO:0007669"/>
    <property type="project" value="TreeGrafter"/>
</dbReference>
<feature type="domain" description="BAH" evidence="11">
    <location>
        <begin position="505"/>
        <end position="628"/>
    </location>
</feature>
<dbReference type="InterPro" id="IPR001025">
    <property type="entry name" value="BAH_dom"/>
</dbReference>
<comment type="subcellular location">
    <subcellularLocation>
        <location evidence="1">Nucleus</location>
    </subcellularLocation>
</comment>
<accession>A0A165G862</accession>
<keyword evidence="13" id="KW-1185">Reference proteome</keyword>
<dbReference type="InterPro" id="IPR029063">
    <property type="entry name" value="SAM-dependent_MTases_sf"/>
</dbReference>
<comment type="similarity">
    <text evidence="7 8">Belongs to the class I-like SAM-binding methyltransferase superfamily. C5-methyltransferase family.</text>
</comment>
<dbReference type="Gene3D" id="2.30.30.490">
    <property type="match status" value="2"/>
</dbReference>
<keyword evidence="6" id="KW-0539">Nucleus</keyword>
<name>A0A165G862_XYLHT</name>
<dbReference type="Gene3D" id="3.90.120.10">
    <property type="entry name" value="DNA Methylase, subunit A, domain 2"/>
    <property type="match status" value="1"/>
</dbReference>
<evidence type="ECO:0000259" key="11">
    <source>
        <dbReference type="PROSITE" id="PS51038"/>
    </source>
</evidence>
<gene>
    <name evidence="12" type="ORF">L228DRAFT_283978</name>
</gene>
<evidence type="ECO:0000256" key="7">
    <source>
        <dbReference type="PROSITE-ProRule" id="PRU01016"/>
    </source>
</evidence>
<dbReference type="EMBL" id="KV407460">
    <property type="protein sequence ID" value="KZF21853.1"/>
    <property type="molecule type" value="Genomic_DNA"/>
</dbReference>
<evidence type="ECO:0000313" key="12">
    <source>
        <dbReference type="EMBL" id="KZF21853.1"/>
    </source>
</evidence>
<evidence type="ECO:0000256" key="1">
    <source>
        <dbReference type="ARBA" id="ARBA00004123"/>
    </source>
</evidence>
<dbReference type="GO" id="GO:0003886">
    <property type="term" value="F:DNA (cytosine-5-)-methyltransferase activity"/>
    <property type="evidence" value="ECO:0007669"/>
    <property type="project" value="UniProtKB-EC"/>
</dbReference>
<dbReference type="GO" id="GO:0003682">
    <property type="term" value="F:chromatin binding"/>
    <property type="evidence" value="ECO:0007669"/>
    <property type="project" value="InterPro"/>
</dbReference>
<dbReference type="PRINTS" id="PR00105">
    <property type="entry name" value="C5METTRFRASE"/>
</dbReference>
<dbReference type="PANTHER" id="PTHR10629:SF54">
    <property type="entry name" value="DNA METHYLTRANSFERASE DIM-2"/>
    <property type="match status" value="1"/>
</dbReference>